<evidence type="ECO:0000259" key="2">
    <source>
        <dbReference type="Pfam" id="PF13539"/>
    </source>
</evidence>
<protein>
    <submittedName>
        <fullName evidence="3">M15 family metallopeptidase</fullName>
    </submittedName>
</protein>
<name>A0A975S0D8_9RHOB</name>
<dbReference type="InterPro" id="IPR036365">
    <property type="entry name" value="PGBD-like_sf"/>
</dbReference>
<gene>
    <name evidence="3" type="ORF">KM031_08375</name>
</gene>
<proteinExistence type="predicted"/>
<dbReference type="SUPFAM" id="SSF47090">
    <property type="entry name" value="PGBD-like"/>
    <property type="match status" value="1"/>
</dbReference>
<dbReference type="Pfam" id="PF13539">
    <property type="entry name" value="Peptidase_M15_4"/>
    <property type="match status" value="1"/>
</dbReference>
<dbReference type="InterPro" id="IPR036366">
    <property type="entry name" value="PGBDSf"/>
</dbReference>
<feature type="domain" description="Peptidase M15C" evidence="2">
    <location>
        <begin position="111"/>
        <end position="171"/>
    </location>
</feature>
<sequence>MPDLADLIPFSSLSQFDRLRVNGALRGARNDTCRNLIGLPRGQFDQACRDPSVPAFRSLLVTADLGPFRATGIRPAVAALQAIMTDIKAAHAKVHDRLVTAGMLCCRLVRGSASAISNHSWGIAIDIGIDRIDPYDDGTVQRGLLDIYPVFLRHGFFWGAAFGREDAMHFEASDQLVRKWAAEGAFGTAHTGKLTQGLTYGDRSAEVMALQAALNARLGLQIAEDGIFGKDTRGAVIEWQRRNGVATTGIASRKMLTALGLT</sequence>
<dbReference type="GO" id="GO:0008233">
    <property type="term" value="F:peptidase activity"/>
    <property type="evidence" value="ECO:0007669"/>
    <property type="project" value="InterPro"/>
</dbReference>
<evidence type="ECO:0000313" key="3">
    <source>
        <dbReference type="EMBL" id="QWK88910.1"/>
    </source>
</evidence>
<dbReference type="EMBL" id="CP076361">
    <property type="protein sequence ID" value="QWK88910.1"/>
    <property type="molecule type" value="Genomic_DNA"/>
</dbReference>
<evidence type="ECO:0000259" key="1">
    <source>
        <dbReference type="Pfam" id="PF01471"/>
    </source>
</evidence>
<accession>A0A975S0D8</accession>
<organism evidence="3 4">
    <name type="scientific">Gemmobacter fulvus</name>
    <dbReference type="NCBI Taxonomy" id="2840474"/>
    <lineage>
        <taxon>Bacteria</taxon>
        <taxon>Pseudomonadati</taxon>
        <taxon>Pseudomonadota</taxon>
        <taxon>Alphaproteobacteria</taxon>
        <taxon>Rhodobacterales</taxon>
        <taxon>Paracoccaceae</taxon>
        <taxon>Gemmobacter</taxon>
    </lineage>
</organism>
<dbReference type="InterPro" id="IPR002477">
    <property type="entry name" value="Peptidoglycan-bd-like"/>
</dbReference>
<dbReference type="RefSeq" id="WP_215506311.1">
    <property type="nucleotide sequence ID" value="NZ_CP076361.1"/>
</dbReference>
<dbReference type="KEGG" id="gfu:KM031_08375"/>
<dbReference type="InterPro" id="IPR009045">
    <property type="entry name" value="Zn_M74/Hedgehog-like"/>
</dbReference>
<keyword evidence="4" id="KW-1185">Reference proteome</keyword>
<dbReference type="AlphaFoldDB" id="A0A975S0D8"/>
<dbReference type="SUPFAM" id="SSF55166">
    <property type="entry name" value="Hedgehog/DD-peptidase"/>
    <property type="match status" value="1"/>
</dbReference>
<feature type="domain" description="Peptidoglycan binding-like" evidence="1">
    <location>
        <begin position="204"/>
        <end position="259"/>
    </location>
</feature>
<dbReference type="InterPro" id="IPR039561">
    <property type="entry name" value="Peptidase_M15C"/>
</dbReference>
<reference evidence="3" key="1">
    <citation type="submission" date="2021-06" db="EMBL/GenBank/DDBJ databases">
        <title>Direct submission.</title>
        <authorList>
            <person name="Lee C.-S."/>
            <person name="Jin L."/>
        </authorList>
    </citation>
    <scope>NUCLEOTIDE SEQUENCE</scope>
    <source>
        <strain evidence="3">Con5</strain>
    </source>
</reference>
<dbReference type="Gene3D" id="1.10.101.10">
    <property type="entry name" value="PGBD-like superfamily/PGBD"/>
    <property type="match status" value="1"/>
</dbReference>
<evidence type="ECO:0000313" key="4">
    <source>
        <dbReference type="Proteomes" id="UP000679352"/>
    </source>
</evidence>
<dbReference type="Proteomes" id="UP000679352">
    <property type="component" value="Chromosome"/>
</dbReference>
<dbReference type="Gene3D" id="3.30.1380.10">
    <property type="match status" value="1"/>
</dbReference>
<dbReference type="Pfam" id="PF01471">
    <property type="entry name" value="PG_binding_1"/>
    <property type="match status" value="1"/>
</dbReference>